<sequence>MTTVRDTFVYRVYDADDRLLYVGRTRAPRRRRWQHEQRSPWIEQAHRCVLRGPFDAFDAGEVEQELIACLLPLHNRHHLPHAAATPQLEHLFDLTVGAAA</sequence>
<dbReference type="RefSeq" id="WP_114127873.1">
    <property type="nucleotide sequence ID" value="NZ_QOUI01000012.1"/>
</dbReference>
<accession>A0A367YTF6</accession>
<organism evidence="1 2">
    <name type="scientific">Desertihabitans brevis</name>
    <dbReference type="NCBI Taxonomy" id="2268447"/>
    <lineage>
        <taxon>Bacteria</taxon>
        <taxon>Bacillati</taxon>
        <taxon>Actinomycetota</taxon>
        <taxon>Actinomycetes</taxon>
        <taxon>Propionibacteriales</taxon>
        <taxon>Propionibacteriaceae</taxon>
        <taxon>Desertihabitans</taxon>
    </lineage>
</organism>
<gene>
    <name evidence="1" type="ORF">DT076_16835</name>
</gene>
<protein>
    <recommendedName>
        <fullName evidence="3">GIY-YIG domain-containing protein</fullName>
    </recommendedName>
</protein>
<evidence type="ECO:0000313" key="1">
    <source>
        <dbReference type="EMBL" id="RCK68312.1"/>
    </source>
</evidence>
<comment type="caution">
    <text evidence="1">The sequence shown here is derived from an EMBL/GenBank/DDBJ whole genome shotgun (WGS) entry which is preliminary data.</text>
</comment>
<proteinExistence type="predicted"/>
<evidence type="ECO:0008006" key="3">
    <source>
        <dbReference type="Google" id="ProtNLM"/>
    </source>
</evidence>
<evidence type="ECO:0000313" key="2">
    <source>
        <dbReference type="Proteomes" id="UP000252770"/>
    </source>
</evidence>
<reference evidence="1 2" key="1">
    <citation type="submission" date="2018-07" db="EMBL/GenBank/DDBJ databases">
        <title>Desertimonas flava gen. nov. sp. nov.</title>
        <authorList>
            <person name="Liu S."/>
        </authorList>
    </citation>
    <scope>NUCLEOTIDE SEQUENCE [LARGE SCALE GENOMIC DNA]</scope>
    <source>
        <strain evidence="1 2">16Sb5-5</strain>
    </source>
</reference>
<dbReference type="EMBL" id="QOUI01000012">
    <property type="protein sequence ID" value="RCK68312.1"/>
    <property type="molecule type" value="Genomic_DNA"/>
</dbReference>
<dbReference type="SUPFAM" id="SSF82771">
    <property type="entry name" value="GIY-YIG endonuclease"/>
    <property type="match status" value="1"/>
</dbReference>
<name>A0A367YTF6_9ACTN</name>
<dbReference type="InterPro" id="IPR035901">
    <property type="entry name" value="GIY-YIG_endonuc_sf"/>
</dbReference>
<keyword evidence="2" id="KW-1185">Reference proteome</keyword>
<dbReference type="Proteomes" id="UP000252770">
    <property type="component" value="Unassembled WGS sequence"/>
</dbReference>
<dbReference type="AlphaFoldDB" id="A0A367YTF6"/>